<protein>
    <submittedName>
        <fullName evidence="1">Uncharacterized protein</fullName>
    </submittedName>
</protein>
<name>A0ABV6P3M3_9ACTN</name>
<sequence>MAGLEFFVDVVVTGAVLGVGLADSPEQVTRVLGEDFVDDAAGTRLRRDYGLVEFFWSRPKGTPEWRAAGFTVAAHRLPWVGIAGPLLDRYGQFGDRLPFDRLRERLSRYGYRLRDITTAADGGDHRRFWLADSQTAVTVATSGWEGRLAAGDVWSIEAPWPPEQVAAGQLSGRRRAVTDGLAHLVRLGDADRVAWLDRRRPDTRDPNWWLFLLLVVDGRLGDRPGERPEWVTLKLWLLRQAYARGAFTRSESALRIAYLVAGIRTTAPYLVGLLPSADEVVADCLAAIPVGPDRVALLDDQRDLRRLGREQLLQSRQARNLVTGAESHLDHVHDQELAERLRRWLAVKPRLV</sequence>
<accession>A0ABV6P3M3</accession>
<comment type="caution">
    <text evidence="1">The sequence shown here is derived from an EMBL/GenBank/DDBJ whole genome shotgun (WGS) entry which is preliminary data.</text>
</comment>
<dbReference type="Proteomes" id="UP001589894">
    <property type="component" value="Unassembled WGS sequence"/>
</dbReference>
<dbReference type="RefSeq" id="WP_377342942.1">
    <property type="nucleotide sequence ID" value="NZ_JBHLUE010000026.1"/>
</dbReference>
<keyword evidence="2" id="KW-1185">Reference proteome</keyword>
<evidence type="ECO:0000313" key="2">
    <source>
        <dbReference type="Proteomes" id="UP001589894"/>
    </source>
</evidence>
<organism evidence="1 2">
    <name type="scientific">Plantactinospora siamensis</name>
    <dbReference type="NCBI Taxonomy" id="555372"/>
    <lineage>
        <taxon>Bacteria</taxon>
        <taxon>Bacillati</taxon>
        <taxon>Actinomycetota</taxon>
        <taxon>Actinomycetes</taxon>
        <taxon>Micromonosporales</taxon>
        <taxon>Micromonosporaceae</taxon>
        <taxon>Plantactinospora</taxon>
    </lineage>
</organism>
<gene>
    <name evidence="1" type="ORF">ACFFHU_26260</name>
</gene>
<reference evidence="1 2" key="1">
    <citation type="submission" date="2024-09" db="EMBL/GenBank/DDBJ databases">
        <authorList>
            <person name="Sun Q."/>
            <person name="Mori K."/>
        </authorList>
    </citation>
    <scope>NUCLEOTIDE SEQUENCE [LARGE SCALE GENOMIC DNA]</scope>
    <source>
        <strain evidence="1 2">TBRC 2205</strain>
    </source>
</reference>
<proteinExistence type="predicted"/>
<dbReference type="EMBL" id="JBHLUE010000026">
    <property type="protein sequence ID" value="MFC0567630.1"/>
    <property type="molecule type" value="Genomic_DNA"/>
</dbReference>
<evidence type="ECO:0000313" key="1">
    <source>
        <dbReference type="EMBL" id="MFC0567630.1"/>
    </source>
</evidence>